<organism evidence="1 2">
    <name type="scientific">Trichonephila clavata</name>
    <name type="common">Joro spider</name>
    <name type="synonym">Nephila clavata</name>
    <dbReference type="NCBI Taxonomy" id="2740835"/>
    <lineage>
        <taxon>Eukaryota</taxon>
        <taxon>Metazoa</taxon>
        <taxon>Ecdysozoa</taxon>
        <taxon>Arthropoda</taxon>
        <taxon>Chelicerata</taxon>
        <taxon>Arachnida</taxon>
        <taxon>Araneae</taxon>
        <taxon>Araneomorphae</taxon>
        <taxon>Entelegynae</taxon>
        <taxon>Araneoidea</taxon>
        <taxon>Nephilidae</taxon>
        <taxon>Trichonephila</taxon>
    </lineage>
</organism>
<dbReference type="OrthoDB" id="6434393at2759"/>
<dbReference type="GO" id="GO:0003676">
    <property type="term" value="F:nucleic acid binding"/>
    <property type="evidence" value="ECO:0007669"/>
    <property type="project" value="InterPro"/>
</dbReference>
<gene>
    <name evidence="1" type="ORF">TNCT_292611</name>
</gene>
<reference evidence="1" key="1">
    <citation type="submission" date="2020-07" db="EMBL/GenBank/DDBJ databases">
        <title>Multicomponent nature underlies the extraordinary mechanical properties of spider dragline silk.</title>
        <authorList>
            <person name="Kono N."/>
            <person name="Nakamura H."/>
            <person name="Mori M."/>
            <person name="Yoshida Y."/>
            <person name="Ohtoshi R."/>
            <person name="Malay A.D."/>
            <person name="Moran D.A.P."/>
            <person name="Tomita M."/>
            <person name="Numata K."/>
            <person name="Arakawa K."/>
        </authorList>
    </citation>
    <scope>NUCLEOTIDE SEQUENCE</scope>
</reference>
<comment type="caution">
    <text evidence="1">The sequence shown here is derived from an EMBL/GenBank/DDBJ whole genome shotgun (WGS) entry which is preliminary data.</text>
</comment>
<name>A0A8X6KF66_TRICU</name>
<dbReference type="AlphaFoldDB" id="A0A8X6KF66"/>
<sequence>MEEKFIVYCACQKFPDFFVAGNTGWWARSSGGEVGGGVSKLRNETGIGHLWAVVEAGSRSTQRYLLQPLRAKNGQIFAAALCNQVFCVKLGKNRAQMLKMVWKAVTLPQPPYSTDLAPAHFFLFQNQERNSVWTLDAVKAAFTTSLKEIPVDGFQGAFND</sequence>
<evidence type="ECO:0000313" key="2">
    <source>
        <dbReference type="Proteomes" id="UP000887116"/>
    </source>
</evidence>
<evidence type="ECO:0000313" key="1">
    <source>
        <dbReference type="EMBL" id="GFQ71221.1"/>
    </source>
</evidence>
<proteinExistence type="predicted"/>
<accession>A0A8X6KF66</accession>
<keyword evidence="2" id="KW-1185">Reference proteome</keyword>
<evidence type="ECO:0008006" key="3">
    <source>
        <dbReference type="Google" id="ProtNLM"/>
    </source>
</evidence>
<dbReference type="EMBL" id="BMAO01001123">
    <property type="protein sequence ID" value="GFQ71221.1"/>
    <property type="molecule type" value="Genomic_DNA"/>
</dbReference>
<dbReference type="Proteomes" id="UP000887116">
    <property type="component" value="Unassembled WGS sequence"/>
</dbReference>
<dbReference type="Gene3D" id="3.30.420.10">
    <property type="entry name" value="Ribonuclease H-like superfamily/Ribonuclease H"/>
    <property type="match status" value="1"/>
</dbReference>
<protein>
    <recommendedName>
        <fullName evidence="3">Transposase</fullName>
    </recommendedName>
</protein>
<dbReference type="InterPro" id="IPR036397">
    <property type="entry name" value="RNaseH_sf"/>
</dbReference>